<dbReference type="EMBL" id="BPLR01003896">
    <property type="protein sequence ID" value="GIX89913.1"/>
    <property type="molecule type" value="Genomic_DNA"/>
</dbReference>
<dbReference type="AlphaFoldDB" id="A0AAV4P1K9"/>
<gene>
    <name evidence="2" type="ORF">CEXT_503511</name>
</gene>
<dbReference type="Proteomes" id="UP001054945">
    <property type="component" value="Unassembled WGS sequence"/>
</dbReference>
<evidence type="ECO:0000256" key="1">
    <source>
        <dbReference type="SAM" id="MobiDB-lite"/>
    </source>
</evidence>
<protein>
    <submittedName>
        <fullName evidence="2">Uncharacterized protein</fullName>
    </submittedName>
</protein>
<evidence type="ECO:0000313" key="3">
    <source>
        <dbReference type="Proteomes" id="UP001054945"/>
    </source>
</evidence>
<accession>A0AAV4P1K9</accession>
<feature type="region of interest" description="Disordered" evidence="1">
    <location>
        <begin position="88"/>
        <end position="111"/>
    </location>
</feature>
<keyword evidence="3" id="KW-1185">Reference proteome</keyword>
<name>A0AAV4P1K9_CAEEX</name>
<organism evidence="2 3">
    <name type="scientific">Caerostris extrusa</name>
    <name type="common">Bark spider</name>
    <name type="synonym">Caerostris bankana</name>
    <dbReference type="NCBI Taxonomy" id="172846"/>
    <lineage>
        <taxon>Eukaryota</taxon>
        <taxon>Metazoa</taxon>
        <taxon>Ecdysozoa</taxon>
        <taxon>Arthropoda</taxon>
        <taxon>Chelicerata</taxon>
        <taxon>Arachnida</taxon>
        <taxon>Araneae</taxon>
        <taxon>Araneomorphae</taxon>
        <taxon>Entelegynae</taxon>
        <taxon>Araneoidea</taxon>
        <taxon>Araneidae</taxon>
        <taxon>Caerostris</taxon>
    </lineage>
</organism>
<comment type="caution">
    <text evidence="2">The sequence shown here is derived from an EMBL/GenBank/DDBJ whole genome shotgun (WGS) entry which is preliminary data.</text>
</comment>
<sequence>MMHEPSVDDSLNKKVCPYRLEYYEFVISINLRTLKQVYQIQIYRESNICFEAYKFSMGSPLVKCVAGVQEGQTEIPFAVAVKQRFHLPSPVKQPNGKNPSPNTFRKESIDY</sequence>
<proteinExistence type="predicted"/>
<evidence type="ECO:0000313" key="2">
    <source>
        <dbReference type="EMBL" id="GIX89913.1"/>
    </source>
</evidence>
<reference evidence="2 3" key="1">
    <citation type="submission" date="2021-06" db="EMBL/GenBank/DDBJ databases">
        <title>Caerostris extrusa draft genome.</title>
        <authorList>
            <person name="Kono N."/>
            <person name="Arakawa K."/>
        </authorList>
    </citation>
    <scope>NUCLEOTIDE SEQUENCE [LARGE SCALE GENOMIC DNA]</scope>
</reference>